<dbReference type="EMBL" id="FPHI01000019">
    <property type="protein sequence ID" value="SFV59237.1"/>
    <property type="molecule type" value="Genomic_DNA"/>
</dbReference>
<evidence type="ECO:0000313" key="1">
    <source>
        <dbReference type="EMBL" id="SFV59237.1"/>
    </source>
</evidence>
<dbReference type="AlphaFoldDB" id="A0A1W1C0I7"/>
<organism evidence="1">
    <name type="scientific">hydrothermal vent metagenome</name>
    <dbReference type="NCBI Taxonomy" id="652676"/>
    <lineage>
        <taxon>unclassified sequences</taxon>
        <taxon>metagenomes</taxon>
        <taxon>ecological metagenomes</taxon>
    </lineage>
</organism>
<sequence>MKPIKEMNMEELAAFVCESLEKEGIETVLSGGCCALTTPKI</sequence>
<name>A0A1W1C0I7_9ZZZZ</name>
<reference evidence="1" key="1">
    <citation type="submission" date="2016-10" db="EMBL/GenBank/DDBJ databases">
        <authorList>
            <person name="de Groot N.N."/>
        </authorList>
    </citation>
    <scope>NUCLEOTIDE SEQUENCE</scope>
</reference>
<protein>
    <submittedName>
        <fullName evidence="1">Uncharacterized protein</fullName>
    </submittedName>
</protein>
<accession>A0A1W1C0I7</accession>
<proteinExistence type="predicted"/>
<gene>
    <name evidence="1" type="ORF">MNB_SV-3-1458</name>
</gene>